<protein>
    <submittedName>
        <fullName evidence="2">Uncharacterized protein</fullName>
    </submittedName>
</protein>
<accession>A0A4V1Q3G8</accession>
<evidence type="ECO:0000313" key="3">
    <source>
        <dbReference type="Proteomes" id="UP000290288"/>
    </source>
</evidence>
<feature type="region of interest" description="Disordered" evidence="1">
    <location>
        <begin position="152"/>
        <end position="196"/>
    </location>
</feature>
<dbReference type="AlphaFoldDB" id="A0A4V1Q3G8"/>
<dbReference type="Proteomes" id="UP000290288">
    <property type="component" value="Unassembled WGS sequence"/>
</dbReference>
<name>A0A4V1Q3G8_9AGAR</name>
<comment type="caution">
    <text evidence="2">The sequence shown here is derived from an EMBL/GenBank/DDBJ whole genome shotgun (WGS) entry which is preliminary data.</text>
</comment>
<reference evidence="2 3" key="1">
    <citation type="submission" date="2019-01" db="EMBL/GenBank/DDBJ databases">
        <title>Draft genome sequence of Psathyrella aberdarensis IHI B618.</title>
        <authorList>
            <person name="Buettner E."/>
            <person name="Kellner H."/>
        </authorList>
    </citation>
    <scope>NUCLEOTIDE SEQUENCE [LARGE SCALE GENOMIC DNA]</scope>
    <source>
        <strain evidence="2 3">IHI B618</strain>
    </source>
</reference>
<feature type="compositionally biased region" description="Basic and acidic residues" evidence="1">
    <location>
        <begin position="185"/>
        <end position="196"/>
    </location>
</feature>
<proteinExistence type="predicted"/>
<dbReference type="EMBL" id="SDEE01000259">
    <property type="protein sequence ID" value="RXW18538.1"/>
    <property type="molecule type" value="Genomic_DNA"/>
</dbReference>
<sequence>MAPTYPSKSIAPPSRTTQPNPNPGAKRSIVTVNMDDVVFVLLEDPDIAPTHGEADEQRPGSGELPEYVRLCPTAWESGEPAGHAQSAGVPSGGLHVMDVKDAARIGASAAACDVSASIDQGTMISNFLASIIPVVPDANIYAVTVGEEQRAGLLWDREEERRKKEEQQEEEEKERLTQSGMNKEGSQKEPHNDDDF</sequence>
<evidence type="ECO:0000313" key="2">
    <source>
        <dbReference type="EMBL" id="RXW18538.1"/>
    </source>
</evidence>
<organism evidence="2 3">
    <name type="scientific">Candolleomyces aberdarensis</name>
    <dbReference type="NCBI Taxonomy" id="2316362"/>
    <lineage>
        <taxon>Eukaryota</taxon>
        <taxon>Fungi</taxon>
        <taxon>Dikarya</taxon>
        <taxon>Basidiomycota</taxon>
        <taxon>Agaricomycotina</taxon>
        <taxon>Agaricomycetes</taxon>
        <taxon>Agaricomycetidae</taxon>
        <taxon>Agaricales</taxon>
        <taxon>Agaricineae</taxon>
        <taxon>Psathyrellaceae</taxon>
        <taxon>Candolleomyces</taxon>
    </lineage>
</organism>
<feature type="region of interest" description="Disordered" evidence="1">
    <location>
        <begin position="1"/>
        <end position="29"/>
    </location>
</feature>
<dbReference type="OrthoDB" id="2536675at2759"/>
<feature type="compositionally biased region" description="Basic and acidic residues" evidence="1">
    <location>
        <begin position="152"/>
        <end position="166"/>
    </location>
</feature>
<gene>
    <name evidence="2" type="ORF">EST38_g7316</name>
</gene>
<keyword evidence="3" id="KW-1185">Reference proteome</keyword>
<evidence type="ECO:0000256" key="1">
    <source>
        <dbReference type="SAM" id="MobiDB-lite"/>
    </source>
</evidence>